<evidence type="ECO:0000259" key="2">
    <source>
        <dbReference type="Pfam" id="PF13635"/>
    </source>
</evidence>
<dbReference type="Pfam" id="PF13173">
    <property type="entry name" value="AAA_14"/>
    <property type="match status" value="1"/>
</dbReference>
<dbReference type="Gene3D" id="3.40.50.300">
    <property type="entry name" value="P-loop containing nucleotide triphosphate hydrolases"/>
    <property type="match status" value="1"/>
</dbReference>
<dbReference type="SUPFAM" id="SSF52540">
    <property type="entry name" value="P-loop containing nucleoside triphosphate hydrolases"/>
    <property type="match status" value="1"/>
</dbReference>
<accession>A0A1Q6R268</accession>
<dbReference type="InterPro" id="IPR025420">
    <property type="entry name" value="DUF4143"/>
</dbReference>
<proteinExistence type="predicted"/>
<organism evidence="3 4">
    <name type="scientific">Phascolarctobacterium succinatutens</name>
    <dbReference type="NCBI Taxonomy" id="626940"/>
    <lineage>
        <taxon>Bacteria</taxon>
        <taxon>Bacillati</taxon>
        <taxon>Bacillota</taxon>
        <taxon>Negativicutes</taxon>
        <taxon>Acidaminococcales</taxon>
        <taxon>Acidaminococcaceae</taxon>
        <taxon>Phascolarctobacterium</taxon>
    </lineage>
</organism>
<dbReference type="RefSeq" id="WP_303680422.1">
    <property type="nucleotide sequence ID" value="NZ_DBFOXO010000063.1"/>
</dbReference>
<dbReference type="Pfam" id="PF13635">
    <property type="entry name" value="DUF4143"/>
    <property type="match status" value="1"/>
</dbReference>
<evidence type="ECO:0000313" key="3">
    <source>
        <dbReference type="EMBL" id="OLA36437.1"/>
    </source>
</evidence>
<name>A0A1Q6R268_9FIRM</name>
<feature type="domain" description="AAA" evidence="1">
    <location>
        <begin position="21"/>
        <end position="151"/>
    </location>
</feature>
<dbReference type="Proteomes" id="UP000186777">
    <property type="component" value="Unassembled WGS sequence"/>
</dbReference>
<dbReference type="InterPro" id="IPR027417">
    <property type="entry name" value="P-loop_NTPase"/>
</dbReference>
<dbReference type="InterPro" id="IPR041682">
    <property type="entry name" value="AAA_14"/>
</dbReference>
<dbReference type="EMBL" id="MNTG01000045">
    <property type="protein sequence ID" value="OLA36437.1"/>
    <property type="molecule type" value="Genomic_DNA"/>
</dbReference>
<dbReference type="PANTHER" id="PTHR33295:SF18">
    <property type="entry name" value="AAA+ ATPASE DOMAIN-CONTAINING PROTEIN"/>
    <property type="match status" value="1"/>
</dbReference>
<gene>
    <name evidence="3" type="ORF">BHW43_09850</name>
</gene>
<dbReference type="AlphaFoldDB" id="A0A1Q6R268"/>
<sequence length="417" mass="48460">MTEIKRDLYLQKLIDRKENGEIKVITGIRRCGKSYLLFNLYYNYLLQNGVDKDCIIRIALDSPEWEDMLNIQMLNEYIKSKIVPEKINYVFLDEVQFVDGFAKLLNGLNRYSNLDIYVTGSNSKFLSTDILTEFRGRGDEVRVYPLNYAEFVSAFEGSKEEAWKNYYTYGGLPQILARKKDELKAKYLRDLFSKVYLADIVERNSLRGDVVMDTLVNILASSVGSLTNPSKLANTFASKGIKVSDKTIGAYIDYLQDAFLVNKAERYDIKGRKYIASPFKYYFTDVGLRNARLNFRQQEENHIMENIIYNELLVRDFNVDVGVVEYRTKNAEGKQEKVNLEVDFVCNKGSQRFYIQSAFSIPDREKMEQEQNSLVRINDSFKKIIVVKDDIKPWYNEEGILVLGLQQFLLQPESMLL</sequence>
<evidence type="ECO:0000259" key="1">
    <source>
        <dbReference type="Pfam" id="PF13173"/>
    </source>
</evidence>
<reference evidence="3 4" key="1">
    <citation type="journal article" date="2016" name="Nat. Biotechnol.">
        <title>Measurement of bacterial replication rates in microbial communities.</title>
        <authorList>
            <person name="Brown C.T."/>
            <person name="Olm M.R."/>
            <person name="Thomas B.C."/>
            <person name="Banfield J.F."/>
        </authorList>
    </citation>
    <scope>NUCLEOTIDE SEQUENCE [LARGE SCALE GENOMIC DNA]</scope>
    <source>
        <strain evidence="3">46_33</strain>
    </source>
</reference>
<evidence type="ECO:0000313" key="4">
    <source>
        <dbReference type="Proteomes" id="UP000186777"/>
    </source>
</evidence>
<dbReference type="PANTHER" id="PTHR33295">
    <property type="entry name" value="ATPASE"/>
    <property type="match status" value="1"/>
</dbReference>
<protein>
    <submittedName>
        <fullName evidence="3">AAA family ATPase</fullName>
    </submittedName>
</protein>
<comment type="caution">
    <text evidence="3">The sequence shown here is derived from an EMBL/GenBank/DDBJ whole genome shotgun (WGS) entry which is preliminary data.</text>
</comment>
<feature type="domain" description="DUF4143" evidence="2">
    <location>
        <begin position="199"/>
        <end position="356"/>
    </location>
</feature>